<protein>
    <submittedName>
        <fullName evidence="1">Uncharacterized protein</fullName>
    </submittedName>
</protein>
<evidence type="ECO:0000313" key="1">
    <source>
        <dbReference type="EMBL" id="SQD77152.1"/>
    </source>
</evidence>
<name>A0A330LL73_9GAMM</name>
<reference evidence="2" key="1">
    <citation type="submission" date="2018-05" db="EMBL/GenBank/DDBJ databases">
        <authorList>
            <person name="Cea G.-C."/>
            <person name="William W."/>
        </authorList>
    </citation>
    <scope>NUCLEOTIDE SEQUENCE [LARGE SCALE GENOMIC DNA]</scope>
    <source>
        <strain evidence="2">DB21MT 5</strain>
    </source>
</reference>
<dbReference type="EMBL" id="LS483250">
    <property type="protein sequence ID" value="SQD77152.1"/>
    <property type="molecule type" value="Genomic_DNA"/>
</dbReference>
<dbReference type="OrthoDB" id="6296719at2"/>
<dbReference type="Proteomes" id="UP000250163">
    <property type="component" value="Chromosome MORIYA"/>
</dbReference>
<dbReference type="RefSeq" id="WP_112712650.1">
    <property type="nucleotide sequence ID" value="NZ_LS483250.1"/>
</dbReference>
<accession>A0A330LL73</accession>
<dbReference type="KEGG" id="mya:MORIYA_0674"/>
<proteinExistence type="predicted"/>
<keyword evidence="2" id="KW-1185">Reference proteome</keyword>
<sequence>MSYKLILLSDLKPTDLNMVLRPHVAVDIIRELHLHHTQIWDLEWHNDHADFMSSPTDKYARVIEKLLLGHIVLLQWPQAQFDGVIDRSGNVYLSMTMGIGNELLASKVKTLQESIVAGESHSPAAESKPLSKPIIAPVKTPAVASVRKMQDAAAEQAVLIEFKLLDHDDTPMANEAYLVTLASGDEVNGKLDADGYVKLCGAEYKNAKICFPEFDGEDWS</sequence>
<organism evidence="1 2">
    <name type="scientific">Moritella yayanosii</name>
    <dbReference type="NCBI Taxonomy" id="69539"/>
    <lineage>
        <taxon>Bacteria</taxon>
        <taxon>Pseudomonadati</taxon>
        <taxon>Pseudomonadota</taxon>
        <taxon>Gammaproteobacteria</taxon>
        <taxon>Alteromonadales</taxon>
        <taxon>Moritellaceae</taxon>
        <taxon>Moritella</taxon>
    </lineage>
</organism>
<evidence type="ECO:0000313" key="2">
    <source>
        <dbReference type="Proteomes" id="UP000250163"/>
    </source>
</evidence>
<dbReference type="AlphaFoldDB" id="A0A330LL73"/>
<gene>
    <name evidence="1" type="ORF">MORIYA_0674</name>
</gene>